<dbReference type="PANTHER" id="PTHR40393">
    <property type="entry name" value="LYSINE BIOSYNTHESIS PROTEIN-RELATED-RELATED"/>
    <property type="match status" value="1"/>
</dbReference>
<dbReference type="AlphaFoldDB" id="A0A2H0KJB1"/>
<proteinExistence type="predicted"/>
<accession>A0A2H0KJB1</accession>
<evidence type="ECO:0000313" key="2">
    <source>
        <dbReference type="Proteomes" id="UP000229497"/>
    </source>
</evidence>
<organism evidence="1 2">
    <name type="scientific">Candidatus Roizmanbacteria bacterium CG11_big_fil_rev_8_21_14_0_20_37_16</name>
    <dbReference type="NCBI Taxonomy" id="1974857"/>
    <lineage>
        <taxon>Bacteria</taxon>
        <taxon>Candidatus Roizmaniibacteriota</taxon>
    </lineage>
</organism>
<protein>
    <submittedName>
        <fullName evidence="1">Lysine biosynthesis protein LysW</fullName>
    </submittedName>
</protein>
<sequence length="58" mass="6288">MLKNNCPICDSEVTLPEGTETSEIVSCGDCHTRLVVRAIVSGVPTLEEAPKVEEDWGE</sequence>
<dbReference type="EMBL" id="PCVK01000116">
    <property type="protein sequence ID" value="PIQ71332.1"/>
    <property type="molecule type" value="Genomic_DNA"/>
</dbReference>
<comment type="caution">
    <text evidence="1">The sequence shown here is derived from an EMBL/GenBank/DDBJ whole genome shotgun (WGS) entry which is preliminary data.</text>
</comment>
<name>A0A2H0KJB1_9BACT</name>
<gene>
    <name evidence="1" type="ORF">COV87_04105</name>
</gene>
<dbReference type="Proteomes" id="UP000229497">
    <property type="component" value="Unassembled WGS sequence"/>
</dbReference>
<reference evidence="1 2" key="1">
    <citation type="submission" date="2017-09" db="EMBL/GenBank/DDBJ databases">
        <title>Depth-based differentiation of microbial function through sediment-hosted aquifers and enrichment of novel symbionts in the deep terrestrial subsurface.</title>
        <authorList>
            <person name="Probst A.J."/>
            <person name="Ladd B."/>
            <person name="Jarett J.K."/>
            <person name="Geller-Mcgrath D.E."/>
            <person name="Sieber C.M."/>
            <person name="Emerson J.B."/>
            <person name="Anantharaman K."/>
            <person name="Thomas B.C."/>
            <person name="Malmstrom R."/>
            <person name="Stieglmeier M."/>
            <person name="Klingl A."/>
            <person name="Woyke T."/>
            <person name="Ryan C.M."/>
            <person name="Banfield J.F."/>
        </authorList>
    </citation>
    <scope>NUCLEOTIDE SEQUENCE [LARGE SCALE GENOMIC DNA]</scope>
    <source>
        <strain evidence="1">CG11_big_fil_rev_8_21_14_0_20_37_16</strain>
    </source>
</reference>
<dbReference type="PANTHER" id="PTHR40393:SF1">
    <property type="entry name" value="LYSINE BIOSYNTHESIS PROTEIN-RELATED"/>
    <property type="match status" value="1"/>
</dbReference>
<dbReference type="Pfam" id="PF21344">
    <property type="entry name" value="Zn_ribbon_LysW"/>
    <property type="match status" value="1"/>
</dbReference>
<evidence type="ECO:0000313" key="1">
    <source>
        <dbReference type="EMBL" id="PIQ71332.1"/>
    </source>
</evidence>
<dbReference type="Gene3D" id="2.20.28.160">
    <property type="match status" value="1"/>
</dbReference>
<dbReference type="InterPro" id="IPR005906">
    <property type="entry name" value="LysW"/>
</dbReference>